<dbReference type="Proteomes" id="UP000198793">
    <property type="component" value="Unassembled WGS sequence"/>
</dbReference>
<dbReference type="InterPro" id="IPR036390">
    <property type="entry name" value="WH_DNA-bd_sf"/>
</dbReference>
<dbReference type="InterPro" id="IPR014036">
    <property type="entry name" value="DeoR-like_C"/>
</dbReference>
<dbReference type="GO" id="GO:0003700">
    <property type="term" value="F:DNA-binding transcription factor activity"/>
    <property type="evidence" value="ECO:0007669"/>
    <property type="project" value="InterPro"/>
</dbReference>
<dbReference type="SMART" id="SM01134">
    <property type="entry name" value="DeoRC"/>
    <property type="match status" value="1"/>
</dbReference>
<dbReference type="InterPro" id="IPR036388">
    <property type="entry name" value="WH-like_DNA-bd_sf"/>
</dbReference>
<dbReference type="PRINTS" id="PR00037">
    <property type="entry name" value="HTHLACR"/>
</dbReference>
<dbReference type="SMART" id="SM00420">
    <property type="entry name" value="HTH_DEOR"/>
    <property type="match status" value="1"/>
</dbReference>
<dbReference type="Pfam" id="PF08220">
    <property type="entry name" value="HTH_DeoR"/>
    <property type="match status" value="1"/>
</dbReference>
<gene>
    <name evidence="6" type="ORF">SAMN05192530_11121</name>
</gene>
<dbReference type="InterPro" id="IPR018356">
    <property type="entry name" value="Tscrpt_reg_HTH_DeoR_CS"/>
</dbReference>
<sequence length="283" mass="31126">MTGAGMPLTEAEARGDDERLAPRALARQREIVEAVQRRGAVPVADLAERFGVTHQTIRRDLRSLEERGALQKGFGAAFAAPGVARHVHDERQATLISVKRRLMEGLEEFLQPGSTVFVGLGTTFDDLHEVLSGRPRLLIATPNLTVAHRCALHTEATVYVYGGYVRRSDSCVLTLGEDPSRHRFKFDVAILGASAIDDEGSILEYDPLEVGLVHDVLRHSRKSVLVAHHEKFGNTAPHVVAALSDMDAVLTDRDPRDRLQQDVAIRDLRIVAGDESAPRRTGR</sequence>
<keyword evidence="3" id="KW-0238">DNA-binding</keyword>
<reference evidence="6 7" key="1">
    <citation type="submission" date="2016-10" db="EMBL/GenBank/DDBJ databases">
        <authorList>
            <person name="de Groot N.N."/>
        </authorList>
    </citation>
    <scope>NUCLEOTIDE SEQUENCE [LARGE SCALE GENOMIC DNA]</scope>
    <source>
        <strain evidence="7">L7-484,KACC 16230,DSM 25025</strain>
    </source>
</reference>
<dbReference type="PROSITE" id="PS00894">
    <property type="entry name" value="HTH_DEOR_1"/>
    <property type="match status" value="1"/>
</dbReference>
<keyword evidence="2" id="KW-0805">Transcription regulation</keyword>
<dbReference type="InterPro" id="IPR001034">
    <property type="entry name" value="DeoR_HTH"/>
</dbReference>
<dbReference type="RefSeq" id="WP_170842653.1">
    <property type="nucleotide sequence ID" value="NZ_FNIT01000011.1"/>
</dbReference>
<dbReference type="InterPro" id="IPR037171">
    <property type="entry name" value="NagB/RpiA_transferase-like"/>
</dbReference>
<dbReference type="AlphaFoldDB" id="A0A1H0LS09"/>
<evidence type="ECO:0000313" key="6">
    <source>
        <dbReference type="EMBL" id="SDO70873.1"/>
    </source>
</evidence>
<evidence type="ECO:0000256" key="3">
    <source>
        <dbReference type="ARBA" id="ARBA00023125"/>
    </source>
</evidence>
<dbReference type="InterPro" id="IPR050313">
    <property type="entry name" value="Carb_Metab_HTH_regulators"/>
</dbReference>
<dbReference type="PANTHER" id="PTHR30363:SF4">
    <property type="entry name" value="GLYCEROL-3-PHOSPHATE REGULON REPRESSOR"/>
    <property type="match status" value="1"/>
</dbReference>
<dbReference type="PANTHER" id="PTHR30363">
    <property type="entry name" value="HTH-TYPE TRANSCRIPTIONAL REGULATOR SRLR-RELATED"/>
    <property type="match status" value="1"/>
</dbReference>
<proteinExistence type="predicted"/>
<evidence type="ECO:0000256" key="1">
    <source>
        <dbReference type="ARBA" id="ARBA00022491"/>
    </source>
</evidence>
<keyword evidence="4" id="KW-0804">Transcription</keyword>
<dbReference type="SUPFAM" id="SSF46785">
    <property type="entry name" value="Winged helix' DNA-binding domain"/>
    <property type="match status" value="1"/>
</dbReference>
<protein>
    <submittedName>
        <fullName evidence="6">Transcriptional regulator, DeoR family</fullName>
    </submittedName>
</protein>
<feature type="domain" description="HTH deoR-type" evidence="5">
    <location>
        <begin position="24"/>
        <end position="79"/>
    </location>
</feature>
<evidence type="ECO:0000313" key="7">
    <source>
        <dbReference type="Proteomes" id="UP000198793"/>
    </source>
</evidence>
<dbReference type="STRING" id="1166073.SAMN05192530_11121"/>
<dbReference type="SUPFAM" id="SSF100950">
    <property type="entry name" value="NagB/RpiA/CoA transferase-like"/>
    <property type="match status" value="1"/>
</dbReference>
<dbReference type="Pfam" id="PF00455">
    <property type="entry name" value="DeoRC"/>
    <property type="match status" value="1"/>
</dbReference>
<dbReference type="GO" id="GO:0003677">
    <property type="term" value="F:DNA binding"/>
    <property type="evidence" value="ECO:0007669"/>
    <property type="project" value="UniProtKB-KW"/>
</dbReference>
<organism evidence="6 7">
    <name type="scientific">Aureimonas jatrophae</name>
    <dbReference type="NCBI Taxonomy" id="1166073"/>
    <lineage>
        <taxon>Bacteria</taxon>
        <taxon>Pseudomonadati</taxon>
        <taxon>Pseudomonadota</taxon>
        <taxon>Alphaproteobacteria</taxon>
        <taxon>Hyphomicrobiales</taxon>
        <taxon>Aurantimonadaceae</taxon>
        <taxon>Aureimonas</taxon>
    </lineage>
</organism>
<dbReference type="EMBL" id="FNIT01000011">
    <property type="protein sequence ID" value="SDO70873.1"/>
    <property type="molecule type" value="Genomic_DNA"/>
</dbReference>
<evidence type="ECO:0000256" key="2">
    <source>
        <dbReference type="ARBA" id="ARBA00023015"/>
    </source>
</evidence>
<accession>A0A1H0LS09</accession>
<evidence type="ECO:0000256" key="4">
    <source>
        <dbReference type="ARBA" id="ARBA00023163"/>
    </source>
</evidence>
<dbReference type="Gene3D" id="1.10.10.10">
    <property type="entry name" value="Winged helix-like DNA-binding domain superfamily/Winged helix DNA-binding domain"/>
    <property type="match status" value="1"/>
</dbReference>
<dbReference type="PROSITE" id="PS51000">
    <property type="entry name" value="HTH_DEOR_2"/>
    <property type="match status" value="1"/>
</dbReference>
<evidence type="ECO:0000259" key="5">
    <source>
        <dbReference type="PROSITE" id="PS51000"/>
    </source>
</evidence>
<keyword evidence="7" id="KW-1185">Reference proteome</keyword>
<keyword evidence="1" id="KW-0678">Repressor</keyword>
<name>A0A1H0LS09_9HYPH</name>